<evidence type="ECO:0000313" key="1">
    <source>
        <dbReference type="EMBL" id="SDG71163.1"/>
    </source>
</evidence>
<keyword evidence="2" id="KW-1185">Reference proteome</keyword>
<dbReference type="STRING" id="83401.SAMN05421742_102194"/>
<reference evidence="2" key="1">
    <citation type="submission" date="2016-10" db="EMBL/GenBank/DDBJ databases">
        <authorList>
            <person name="Varghese N."/>
            <person name="Submissions S."/>
        </authorList>
    </citation>
    <scope>NUCLEOTIDE SEQUENCE [LARGE SCALE GENOMIC DNA]</scope>
    <source>
        <strain evidence="2">930I</strain>
    </source>
</reference>
<evidence type="ECO:0008006" key="3">
    <source>
        <dbReference type="Google" id="ProtNLM"/>
    </source>
</evidence>
<dbReference type="EMBL" id="FNCV01000002">
    <property type="protein sequence ID" value="SDG71163.1"/>
    <property type="molecule type" value="Genomic_DNA"/>
</dbReference>
<sequence length="235" mass="24533">MSQGSGEVDRPDRGQGSGAVAAFLEQAAQVPATVPAGAPRLLFAVDATASRQPTWDRAAHLQATMFESAAGLAVKLLFYRGFQELKATPWVADPKRLQGLMGRVTCRAGATQLARVLDHAAELAKGGDLKALVFVGDCLEEPPDAVMAAAGRLTLAGVPAFLFQEGHDPVAGPLFAEIARLTGGVHHPFDGASPAHLKALLAGAAVYAAGGWSALKDWEARTRPPLRLTSRLGGR</sequence>
<dbReference type="Proteomes" id="UP000217076">
    <property type="component" value="Unassembled WGS sequence"/>
</dbReference>
<dbReference type="OrthoDB" id="5430236at2"/>
<dbReference type="AlphaFoldDB" id="A0A1G7WGR1"/>
<dbReference type="SUPFAM" id="SSF53300">
    <property type="entry name" value="vWA-like"/>
    <property type="match status" value="1"/>
</dbReference>
<evidence type="ECO:0000313" key="2">
    <source>
        <dbReference type="Proteomes" id="UP000217076"/>
    </source>
</evidence>
<dbReference type="InterPro" id="IPR036465">
    <property type="entry name" value="vWFA_dom_sf"/>
</dbReference>
<gene>
    <name evidence="1" type="ORF">SAMN05421742_102194</name>
</gene>
<accession>A0A1G7WGR1</accession>
<proteinExistence type="predicted"/>
<dbReference type="RefSeq" id="WP_092615789.1">
    <property type="nucleotide sequence ID" value="NZ_FNCV01000002.1"/>
</dbReference>
<protein>
    <recommendedName>
        <fullName evidence="3">VWA domain-containing protein</fullName>
    </recommendedName>
</protein>
<name>A0A1G7WGR1_9PROT</name>
<organism evidence="1 2">
    <name type="scientific">Roseospirillum parvum</name>
    <dbReference type="NCBI Taxonomy" id="83401"/>
    <lineage>
        <taxon>Bacteria</taxon>
        <taxon>Pseudomonadati</taxon>
        <taxon>Pseudomonadota</taxon>
        <taxon>Alphaproteobacteria</taxon>
        <taxon>Rhodospirillales</taxon>
        <taxon>Rhodospirillaceae</taxon>
        <taxon>Roseospirillum</taxon>
    </lineage>
</organism>